<dbReference type="Gene3D" id="3.40.50.2020">
    <property type="match status" value="1"/>
</dbReference>
<dbReference type="SUPFAM" id="SSF53271">
    <property type="entry name" value="PRTase-like"/>
    <property type="match status" value="1"/>
</dbReference>
<proteinExistence type="predicted"/>
<accession>A0ABQ2YAH8</accession>
<evidence type="ECO:0000313" key="3">
    <source>
        <dbReference type="Proteomes" id="UP000653056"/>
    </source>
</evidence>
<dbReference type="EMBL" id="BMXS01000001">
    <property type="protein sequence ID" value="GGX77298.1"/>
    <property type="molecule type" value="Genomic_DNA"/>
</dbReference>
<evidence type="ECO:0000259" key="1">
    <source>
        <dbReference type="Pfam" id="PF00156"/>
    </source>
</evidence>
<dbReference type="Proteomes" id="UP000653056">
    <property type="component" value="Unassembled WGS sequence"/>
</dbReference>
<protein>
    <recommendedName>
        <fullName evidence="1">Phosphoribosyltransferase domain-containing protein</fullName>
    </recommendedName>
</protein>
<dbReference type="CDD" id="cd06223">
    <property type="entry name" value="PRTases_typeI"/>
    <property type="match status" value="1"/>
</dbReference>
<dbReference type="Pfam" id="PF00156">
    <property type="entry name" value="Pribosyltran"/>
    <property type="match status" value="1"/>
</dbReference>
<organism evidence="2 3">
    <name type="scientific">Litchfieldella qijiaojingensis</name>
    <dbReference type="NCBI Taxonomy" id="980347"/>
    <lineage>
        <taxon>Bacteria</taxon>
        <taxon>Pseudomonadati</taxon>
        <taxon>Pseudomonadota</taxon>
        <taxon>Gammaproteobacteria</taxon>
        <taxon>Oceanospirillales</taxon>
        <taxon>Halomonadaceae</taxon>
        <taxon>Litchfieldella</taxon>
    </lineage>
</organism>
<sequence>MNTRFRDRHDAGQALAEALSHYRQTPDLLVLALPRGGVPVAWEVAQALDAELDVLVVRKIGVPWQPEVAMGAIAGNGVRVMHDDMIRSLRIPQDEIDAIVRDETMELERRETTYRGHRPPLRIKNRTVIVVDDGLATGATMQAAVKALRAQSPARIVVAVPVSPPDTADDMARVADDVVCLMQPPGFAAVGQWYQRFDQTSDEEVQELLGLSAS</sequence>
<dbReference type="Gene3D" id="3.30.1310.20">
    <property type="entry name" value="PRTase-like"/>
    <property type="match status" value="1"/>
</dbReference>
<comment type="caution">
    <text evidence="2">The sequence shown here is derived from an EMBL/GenBank/DDBJ whole genome shotgun (WGS) entry which is preliminary data.</text>
</comment>
<gene>
    <name evidence="2" type="ORF">GCM10007160_00610</name>
</gene>
<dbReference type="RefSeq" id="WP_189464745.1">
    <property type="nucleotide sequence ID" value="NZ_BMXS01000001.1"/>
</dbReference>
<evidence type="ECO:0000313" key="2">
    <source>
        <dbReference type="EMBL" id="GGX77298.1"/>
    </source>
</evidence>
<dbReference type="InterPro" id="IPR000836">
    <property type="entry name" value="PRTase_dom"/>
</dbReference>
<reference evidence="3" key="1">
    <citation type="journal article" date="2019" name="Int. J. Syst. Evol. Microbiol.">
        <title>The Global Catalogue of Microorganisms (GCM) 10K type strain sequencing project: providing services to taxonomists for standard genome sequencing and annotation.</title>
        <authorList>
            <consortium name="The Broad Institute Genomics Platform"/>
            <consortium name="The Broad Institute Genome Sequencing Center for Infectious Disease"/>
            <person name="Wu L."/>
            <person name="Ma J."/>
        </authorList>
    </citation>
    <scope>NUCLEOTIDE SEQUENCE [LARGE SCALE GENOMIC DNA]</scope>
    <source>
        <strain evidence="3">KCTC 22228</strain>
    </source>
</reference>
<feature type="domain" description="Phosphoribosyltransferase" evidence="1">
    <location>
        <begin position="13"/>
        <end position="170"/>
    </location>
</feature>
<keyword evidence="3" id="KW-1185">Reference proteome</keyword>
<name>A0ABQ2YAH8_9GAMM</name>
<dbReference type="InterPro" id="IPR029057">
    <property type="entry name" value="PRTase-like"/>
</dbReference>